<dbReference type="Gene3D" id="3.80.10.10">
    <property type="entry name" value="Ribonuclease Inhibitor"/>
    <property type="match status" value="1"/>
</dbReference>
<dbReference type="Proteomes" id="UP000696485">
    <property type="component" value="Unassembled WGS sequence"/>
</dbReference>
<keyword evidence="2" id="KW-1185">Reference proteome</keyword>
<evidence type="ECO:0000313" key="2">
    <source>
        <dbReference type="Proteomes" id="UP000696485"/>
    </source>
</evidence>
<name>A0A9P5VR83_9FUNG</name>
<proteinExistence type="predicted"/>
<reference evidence="1" key="1">
    <citation type="journal article" date="2020" name="Fungal Divers.">
        <title>Resolving the Mortierellaceae phylogeny through synthesis of multi-gene phylogenetics and phylogenomics.</title>
        <authorList>
            <person name="Vandepol N."/>
            <person name="Liber J."/>
            <person name="Desiro A."/>
            <person name="Na H."/>
            <person name="Kennedy M."/>
            <person name="Barry K."/>
            <person name="Grigoriev I.V."/>
            <person name="Miller A.N."/>
            <person name="O'Donnell K."/>
            <person name="Stajich J.E."/>
            <person name="Bonito G."/>
        </authorList>
    </citation>
    <scope>NUCLEOTIDE SEQUENCE</scope>
    <source>
        <strain evidence="1">NVP1</strain>
    </source>
</reference>
<protein>
    <submittedName>
        <fullName evidence="1">Uncharacterized protein</fullName>
    </submittedName>
</protein>
<organism evidence="1 2">
    <name type="scientific">Podila minutissima</name>
    <dbReference type="NCBI Taxonomy" id="64525"/>
    <lineage>
        <taxon>Eukaryota</taxon>
        <taxon>Fungi</taxon>
        <taxon>Fungi incertae sedis</taxon>
        <taxon>Mucoromycota</taxon>
        <taxon>Mortierellomycotina</taxon>
        <taxon>Mortierellomycetes</taxon>
        <taxon>Mortierellales</taxon>
        <taxon>Mortierellaceae</taxon>
        <taxon>Podila</taxon>
    </lineage>
</organism>
<sequence length="256" mass="28879">MSAIAATIINTSTFDPKSTLSSKTAMIDPAMTKQQILELGQELDKANIRLRNLSFNEAYKDSQEALVSFLSLPCCSALEFLEYKSAGSSFAKIVLSSAAPSVPIKSTELTVDDIHTRVPFIKTLKTLRLGYNADEPQGECDIGLLKTFLHAMPQLEVLSLSQSLDDFTLFESVDSVQKSNFLPKLTSLSVAVNTERCLLDEEEVRRQVRQRLCERDDSLHIDIELTERESSYYLNQSRDRHFQAFVRRFGGERKQQ</sequence>
<dbReference type="AlphaFoldDB" id="A0A9P5VR83"/>
<evidence type="ECO:0000313" key="1">
    <source>
        <dbReference type="EMBL" id="KAF9337957.1"/>
    </source>
</evidence>
<accession>A0A9P5VR83</accession>
<gene>
    <name evidence="1" type="ORF">BG006_001058</name>
</gene>
<comment type="caution">
    <text evidence="1">The sequence shown here is derived from an EMBL/GenBank/DDBJ whole genome shotgun (WGS) entry which is preliminary data.</text>
</comment>
<dbReference type="EMBL" id="JAAAUY010000012">
    <property type="protein sequence ID" value="KAF9337957.1"/>
    <property type="molecule type" value="Genomic_DNA"/>
</dbReference>
<dbReference type="InterPro" id="IPR032675">
    <property type="entry name" value="LRR_dom_sf"/>
</dbReference>